<feature type="domain" description="TonB-dependent receptor plug" evidence="8">
    <location>
        <begin position="134"/>
        <end position="223"/>
    </location>
</feature>
<keyword evidence="5 7" id="KW-0472">Membrane</keyword>
<evidence type="ECO:0000256" key="3">
    <source>
        <dbReference type="ARBA" id="ARBA00022452"/>
    </source>
</evidence>
<keyword evidence="4 7" id="KW-0812">Transmembrane</keyword>
<dbReference type="RefSeq" id="WP_346819997.1">
    <property type="nucleotide sequence ID" value="NZ_JBDKWZ010000002.1"/>
</dbReference>
<dbReference type="Gene3D" id="2.170.130.10">
    <property type="entry name" value="TonB-dependent receptor, plug domain"/>
    <property type="match status" value="1"/>
</dbReference>
<keyword evidence="10" id="KW-1185">Reference proteome</keyword>
<sequence>MRLKFYKLGLPFYALFLRTGLVVLLLLSVQGLFAQGISLSGIVTDPTGMSLPGVSVVIKGTSKGTITDMEGKYTLQLNSENDVLIFSYVGFETMEVPVKGKSELSIVLNEETQELSEVVVTALGVEKEAKVLGYAVQNVEGKELVKARESDIMKSLTGKVAGLTVYNSTGLFEDSGVSLRGKEPLIVIDGIPNPKAKFWEISADDVANIDVLKGPTASALYGALGKDGAIMVTTKRGKEGKLSVDVNSSTMFQTGFLRIPEVQTTYGAGNNGQYAYVDGSGGGTEGAGWIWGPKLDQKDPSTPSGYFETPQFNSPVDPVTGERMPTPFLSRGKDNVQNFFRTGMISTNNVSVTGGNDRGNFRVSLSHMHQKGMVPNTKLDATTFTVSGGYKLAEKLKVDASLSYNKQYTNNFPERSYGPHNYLYNLVLWTGPDVDVRDLEDYWVKGKEGYQQKHYNNSWYNNPYFQAHEFLRGYHKDNTYGQMALTYSPSEDFEVLFRSGVNWHNRNRSYKEPKSYIRYSVVSKGNYELYNDYNFDLNTDLLATYKKQINQNFLIKASFGVANRYSNSKNLSIQTDGLHVTNFFNLSNSIKKLTGSNGQTDQKVNSIYGTLDFELFHSVFLTFTGRNDWISTLPVGNNSYFYPSVALSTVVSDLIEMPEFIDFFKVRGSWSQVSSGYITLNGVENPYNHIQAYNAGSTWGENASVYFPGTKISAGLEPETTDAFEVGMDLRVLNDRIGLDVTYYQMRDYNNLTTIPVSKSSGFTQRLINANTYTRKGVEVMLHGTPIKSAAFTWDVNLNWNLHRSYLKEAYDENGKVGNLHEGERADAIYTSVWQRSPEGEVIYGANGLPLVDSYVRKIGNGDPDWVYGLQNRFTYKNLSLNVSFDGRVGGKFYTSTNQKMYWGGTHPATVNQYRDDANEGKASYVGKGVVVTDGEVIYDEEGNITSDTRQYAENTTAVNYISWVRDYYDGDASEPGYYDATFLKLREVTLTYQLPVTLLDKVFIDRASISLVGRNLLLWSDMPNIDPDPGKDNLQTPSTRSFGFNIDLKF</sequence>
<accession>A0AAW9RQP1</accession>
<comment type="caution">
    <text evidence="9">The sequence shown here is derived from an EMBL/GenBank/DDBJ whole genome shotgun (WGS) entry which is preliminary data.</text>
</comment>
<evidence type="ECO:0000313" key="10">
    <source>
        <dbReference type="Proteomes" id="UP001403385"/>
    </source>
</evidence>
<dbReference type="PROSITE" id="PS52016">
    <property type="entry name" value="TONB_DEPENDENT_REC_3"/>
    <property type="match status" value="1"/>
</dbReference>
<evidence type="ECO:0000259" key="8">
    <source>
        <dbReference type="Pfam" id="PF07715"/>
    </source>
</evidence>
<dbReference type="SUPFAM" id="SSF56935">
    <property type="entry name" value="Porins"/>
    <property type="match status" value="1"/>
</dbReference>
<dbReference type="InterPro" id="IPR036942">
    <property type="entry name" value="Beta-barrel_TonB_sf"/>
</dbReference>
<dbReference type="Pfam" id="PF07715">
    <property type="entry name" value="Plug"/>
    <property type="match status" value="1"/>
</dbReference>
<organism evidence="9 10">
    <name type="scientific">Rapidithrix thailandica</name>
    <dbReference type="NCBI Taxonomy" id="413964"/>
    <lineage>
        <taxon>Bacteria</taxon>
        <taxon>Pseudomonadati</taxon>
        <taxon>Bacteroidota</taxon>
        <taxon>Cytophagia</taxon>
        <taxon>Cytophagales</taxon>
        <taxon>Flammeovirgaceae</taxon>
        <taxon>Rapidithrix</taxon>
    </lineage>
</organism>
<dbReference type="SUPFAM" id="SSF49464">
    <property type="entry name" value="Carboxypeptidase regulatory domain-like"/>
    <property type="match status" value="1"/>
</dbReference>
<keyword evidence="3 7" id="KW-1134">Transmembrane beta strand</keyword>
<evidence type="ECO:0000256" key="1">
    <source>
        <dbReference type="ARBA" id="ARBA00004571"/>
    </source>
</evidence>
<comment type="similarity">
    <text evidence="7">Belongs to the TonB-dependent receptor family.</text>
</comment>
<dbReference type="NCBIfam" id="TIGR04056">
    <property type="entry name" value="OMP_RagA_SusC"/>
    <property type="match status" value="1"/>
</dbReference>
<evidence type="ECO:0000256" key="6">
    <source>
        <dbReference type="ARBA" id="ARBA00023237"/>
    </source>
</evidence>
<dbReference type="Proteomes" id="UP001403385">
    <property type="component" value="Unassembled WGS sequence"/>
</dbReference>
<reference evidence="9 10" key="1">
    <citation type="submission" date="2024-04" db="EMBL/GenBank/DDBJ databases">
        <title>Novel genus in family Flammeovirgaceae.</title>
        <authorList>
            <person name="Nguyen T.H."/>
            <person name="Vuong T.Q."/>
            <person name="Le H."/>
            <person name="Kim S.-G."/>
        </authorList>
    </citation>
    <scope>NUCLEOTIDE SEQUENCE [LARGE SCALE GENOMIC DNA]</scope>
    <source>
        <strain evidence="9 10">JCM 23209</strain>
    </source>
</reference>
<dbReference type="InterPro" id="IPR039426">
    <property type="entry name" value="TonB-dep_rcpt-like"/>
</dbReference>
<protein>
    <submittedName>
        <fullName evidence="9">SusC/RagA family TonB-linked outer membrane protein</fullName>
    </submittedName>
</protein>
<dbReference type="Pfam" id="PF13715">
    <property type="entry name" value="CarbopepD_reg_2"/>
    <property type="match status" value="1"/>
</dbReference>
<dbReference type="AlphaFoldDB" id="A0AAW9RQP1"/>
<gene>
    <name evidence="9" type="ORF">AAG747_04790</name>
</gene>
<evidence type="ECO:0000256" key="7">
    <source>
        <dbReference type="PROSITE-ProRule" id="PRU01360"/>
    </source>
</evidence>
<proteinExistence type="inferred from homology"/>
<evidence type="ECO:0000313" key="9">
    <source>
        <dbReference type="EMBL" id="MEN7547212.1"/>
    </source>
</evidence>
<dbReference type="InterPro" id="IPR023996">
    <property type="entry name" value="TonB-dep_OMP_SusC/RagA"/>
</dbReference>
<comment type="subcellular location">
    <subcellularLocation>
        <location evidence="1 7">Cell outer membrane</location>
        <topology evidence="1 7">Multi-pass membrane protein</topology>
    </subcellularLocation>
</comment>
<dbReference type="Gene3D" id="2.60.40.1120">
    <property type="entry name" value="Carboxypeptidase-like, regulatory domain"/>
    <property type="match status" value="1"/>
</dbReference>
<dbReference type="InterPro" id="IPR012910">
    <property type="entry name" value="Plug_dom"/>
</dbReference>
<keyword evidence="2 7" id="KW-0813">Transport</keyword>
<dbReference type="GO" id="GO:0009279">
    <property type="term" value="C:cell outer membrane"/>
    <property type="evidence" value="ECO:0007669"/>
    <property type="project" value="UniProtKB-SubCell"/>
</dbReference>
<evidence type="ECO:0000256" key="4">
    <source>
        <dbReference type="ARBA" id="ARBA00022692"/>
    </source>
</evidence>
<keyword evidence="6 7" id="KW-0998">Cell outer membrane</keyword>
<evidence type="ECO:0000256" key="5">
    <source>
        <dbReference type="ARBA" id="ARBA00023136"/>
    </source>
</evidence>
<dbReference type="EMBL" id="JBDKWZ010000002">
    <property type="protein sequence ID" value="MEN7547212.1"/>
    <property type="molecule type" value="Genomic_DNA"/>
</dbReference>
<dbReference type="InterPro" id="IPR037066">
    <property type="entry name" value="Plug_dom_sf"/>
</dbReference>
<evidence type="ECO:0000256" key="2">
    <source>
        <dbReference type="ARBA" id="ARBA00022448"/>
    </source>
</evidence>
<name>A0AAW9RQP1_9BACT</name>
<dbReference type="FunFam" id="2.60.40.1120:FF:000003">
    <property type="entry name" value="Outer membrane protein Omp121"/>
    <property type="match status" value="1"/>
</dbReference>
<dbReference type="InterPro" id="IPR008969">
    <property type="entry name" value="CarboxyPept-like_regulatory"/>
</dbReference>
<dbReference type="Gene3D" id="2.40.170.20">
    <property type="entry name" value="TonB-dependent receptor, beta-barrel domain"/>
    <property type="match status" value="1"/>
</dbReference>